<reference evidence="1 2" key="1">
    <citation type="submission" date="2017-03" db="EMBL/GenBank/DDBJ databases">
        <title>WGS assembly of Porphyra umbilicalis.</title>
        <authorList>
            <person name="Brawley S.H."/>
            <person name="Blouin N.A."/>
            <person name="Ficko-Blean E."/>
            <person name="Wheeler G.L."/>
            <person name="Lohr M."/>
            <person name="Goodson H.V."/>
            <person name="Jenkins J.W."/>
            <person name="Blaby-Haas C.E."/>
            <person name="Helliwell K.E."/>
            <person name="Chan C."/>
            <person name="Marriage T."/>
            <person name="Bhattacharya D."/>
            <person name="Klein A.S."/>
            <person name="Badis Y."/>
            <person name="Brodie J."/>
            <person name="Cao Y."/>
            <person name="Collen J."/>
            <person name="Dittami S.M."/>
            <person name="Gachon C.M."/>
            <person name="Green B.R."/>
            <person name="Karpowicz S."/>
            <person name="Kim J.W."/>
            <person name="Kudahl U."/>
            <person name="Lin S."/>
            <person name="Michel G."/>
            <person name="Mittag M."/>
            <person name="Olson B.J."/>
            <person name="Pangilinan J."/>
            <person name="Peng Y."/>
            <person name="Qiu H."/>
            <person name="Shu S."/>
            <person name="Singer J.T."/>
            <person name="Smith A.G."/>
            <person name="Sprecher B.N."/>
            <person name="Wagner V."/>
            <person name="Wang W."/>
            <person name="Wang Z.-Y."/>
            <person name="Yan J."/>
            <person name="Yarish C."/>
            <person name="Zoeuner-Riek S."/>
            <person name="Zhuang Y."/>
            <person name="Zou Y."/>
            <person name="Lindquist E.A."/>
            <person name="Grimwood J."/>
            <person name="Barry K."/>
            <person name="Rokhsar D.S."/>
            <person name="Schmutz J."/>
            <person name="Stiller J.W."/>
            <person name="Grossman A.R."/>
            <person name="Prochnik S.E."/>
        </authorList>
    </citation>
    <scope>NUCLEOTIDE SEQUENCE [LARGE SCALE GENOMIC DNA]</scope>
    <source>
        <strain evidence="1">4086291</strain>
    </source>
</reference>
<name>A0A1X6NVM2_PORUM</name>
<dbReference type="EMBL" id="KV919048">
    <property type="protein sequence ID" value="OSX72632.1"/>
    <property type="molecule type" value="Genomic_DNA"/>
</dbReference>
<accession>A0A1X6NVM2</accession>
<protein>
    <submittedName>
        <fullName evidence="1">Uncharacterized protein</fullName>
    </submittedName>
</protein>
<dbReference type="AlphaFoldDB" id="A0A1X6NVM2"/>
<proteinExistence type="predicted"/>
<gene>
    <name evidence="1" type="ORF">BU14_0417s0007</name>
</gene>
<dbReference type="PANTHER" id="PTHR31424">
    <property type="entry name" value="PROTEIN CBG23806"/>
    <property type="match status" value="1"/>
</dbReference>
<sequence>MQRRRAYASAAVARIFGLEPELITVAMSDICRRAMHCGGVAVAPAAALSALPVRLQAQFMIDNNVSGVLFQRVRLLLGPAAGLASRERPRADRTLAAAEPQNAAGVNGGGTHLLSPRAALQAMFDHAGATGQFLERLLRGADGRQIEANETFDGQDSAAALPPPGVRDVQICFGLDKGGLHSTCKAVLSNCNQGHPSSRGNTILYGVFPTSKDDYEALTAMAAVYTPDLAGLRQGELLVGGLRRAVRLIVTGDLRFISTWLEHAGHSSTHPCVWCTVVLRRTRTNGSRVGQWGDMQAGSQARGTLRTLSDYEEAAARYAGGGNATLDTPLSVDAHFCIVKRP</sequence>
<organism evidence="1 2">
    <name type="scientific">Porphyra umbilicalis</name>
    <name type="common">Purple laver</name>
    <name type="synonym">Red alga</name>
    <dbReference type="NCBI Taxonomy" id="2786"/>
    <lineage>
        <taxon>Eukaryota</taxon>
        <taxon>Rhodophyta</taxon>
        <taxon>Bangiophyceae</taxon>
        <taxon>Bangiales</taxon>
        <taxon>Bangiaceae</taxon>
        <taxon>Porphyra</taxon>
    </lineage>
</organism>
<keyword evidence="2" id="KW-1185">Reference proteome</keyword>
<evidence type="ECO:0000313" key="1">
    <source>
        <dbReference type="EMBL" id="OSX72632.1"/>
    </source>
</evidence>
<dbReference type="Proteomes" id="UP000218209">
    <property type="component" value="Unassembled WGS sequence"/>
</dbReference>
<evidence type="ECO:0000313" key="2">
    <source>
        <dbReference type="Proteomes" id="UP000218209"/>
    </source>
</evidence>